<proteinExistence type="predicted"/>
<dbReference type="STRING" id="194963.SAMCFNEI73_Ch1853"/>
<organism evidence="1 2">
    <name type="scientific">Sinorhizobium americanum</name>
    <dbReference type="NCBI Taxonomy" id="194963"/>
    <lineage>
        <taxon>Bacteria</taxon>
        <taxon>Pseudomonadati</taxon>
        <taxon>Pseudomonadota</taxon>
        <taxon>Alphaproteobacteria</taxon>
        <taxon>Hyphomicrobiales</taxon>
        <taxon>Rhizobiaceae</taxon>
        <taxon>Sinorhizobium/Ensifer group</taxon>
        <taxon>Sinorhizobium</taxon>
    </lineage>
</organism>
<dbReference type="Proteomes" id="UP000182306">
    <property type="component" value="Chromosome"/>
</dbReference>
<dbReference type="EMBL" id="CP013107">
    <property type="protein sequence ID" value="APG91142.1"/>
    <property type="molecule type" value="Genomic_DNA"/>
</dbReference>
<dbReference type="AlphaFoldDB" id="A0A1L3LM10"/>
<protein>
    <submittedName>
        <fullName evidence="1">Uncharacterized protein</fullName>
    </submittedName>
</protein>
<name>A0A1L3LM10_9HYPH</name>
<evidence type="ECO:0000313" key="1">
    <source>
        <dbReference type="EMBL" id="APG91142.1"/>
    </source>
</evidence>
<gene>
    <name evidence="1" type="ORF">SAMCFNEI73_Ch1853</name>
</gene>
<evidence type="ECO:0000313" key="2">
    <source>
        <dbReference type="Proteomes" id="UP000182306"/>
    </source>
</evidence>
<sequence length="52" mass="5760">MLEAESRERLDWLGTANLQQDTLAPDISDPRWAHPGVPAGRGQLPLVFGHCH</sequence>
<dbReference type="KEGG" id="same:SAMCFNEI73_Ch1853"/>
<keyword evidence="2" id="KW-1185">Reference proteome</keyword>
<reference evidence="1 2" key="1">
    <citation type="submission" date="2015-10" db="EMBL/GenBank/DDBJ databases">
        <title>Genomic differences between typical nodule nitrogen-fixing rhizobial strains and those coming from bean seeds.</title>
        <authorList>
            <person name="Peralta H."/>
            <person name="Aguilar-Vera A."/>
            <person name="Diaz R."/>
            <person name="Mora Y."/>
            <person name="Martinez-Batallar G."/>
            <person name="Salazar E."/>
            <person name="Vargas-Lagunas C."/>
            <person name="Encarnacion S."/>
            <person name="Girard L."/>
            <person name="Mora J."/>
        </authorList>
    </citation>
    <scope>NUCLEOTIDE SEQUENCE [LARGE SCALE GENOMIC DNA]</scope>
    <source>
        <strain evidence="1 2">CFNEI 73</strain>
    </source>
</reference>
<accession>A0A1L3LM10</accession>